<accession>A0AAF0ZC55</accession>
<reference evidence="1" key="1">
    <citation type="submission" date="2023-11" db="EMBL/GenBank/DDBJ databases">
        <title>Genome sequence of Cyanobacterium aponinum BCRC AL20115.</title>
        <authorList>
            <person name="Chang H.-Y."/>
            <person name="Lin K.-M."/>
            <person name="Hsueh H.-T."/>
            <person name="Chu H.-A."/>
            <person name="Kuo C.-H."/>
        </authorList>
    </citation>
    <scope>NUCLEOTIDE SEQUENCE</scope>
    <source>
        <strain evidence="1">AL20115</strain>
    </source>
</reference>
<sequence length="40" mass="4779">MVKLAPLSAHFLWEYSPNSNLMIVEFDRRFLLRRKATVNN</sequence>
<dbReference type="AlphaFoldDB" id="A0AAF0ZC55"/>
<dbReference type="RefSeq" id="WP_277621714.1">
    <property type="nucleotide sequence ID" value="NZ_CP138348.1"/>
</dbReference>
<evidence type="ECO:0000313" key="1">
    <source>
        <dbReference type="EMBL" id="WPF88289.1"/>
    </source>
</evidence>
<organism evidence="1">
    <name type="scientific">Cyanobacterium aponinum AL20115</name>
    <dbReference type="NCBI Taxonomy" id="3090662"/>
    <lineage>
        <taxon>Bacteria</taxon>
        <taxon>Bacillati</taxon>
        <taxon>Cyanobacteriota</taxon>
        <taxon>Cyanophyceae</taxon>
        <taxon>Oscillatoriophycideae</taxon>
        <taxon>Chroococcales</taxon>
        <taxon>Geminocystaceae</taxon>
        <taxon>Cyanobacterium</taxon>
    </lineage>
</organism>
<protein>
    <submittedName>
        <fullName evidence="1">Uncharacterized protein</fullName>
    </submittedName>
</protein>
<proteinExistence type="predicted"/>
<dbReference type="EMBL" id="CP138348">
    <property type="protein sequence ID" value="WPF88289.1"/>
    <property type="molecule type" value="Genomic_DNA"/>
</dbReference>
<gene>
    <name evidence="1" type="ORF">SAY89_16055</name>
</gene>
<name>A0AAF0ZC55_9CHRO</name>